<accession>A0A0F9DD40</accession>
<comment type="caution">
    <text evidence="5">The sequence shown here is derived from an EMBL/GenBank/DDBJ whole genome shotgun (WGS) entry which is preliminary data.</text>
</comment>
<dbReference type="GO" id="GO:0006281">
    <property type="term" value="P:DNA repair"/>
    <property type="evidence" value="ECO:0007669"/>
    <property type="project" value="UniProtKB-KW"/>
</dbReference>
<gene>
    <name evidence="5" type="ORF">LCGC14_2561240</name>
</gene>
<dbReference type="Gene3D" id="3.30.470.30">
    <property type="entry name" value="DNA ligase/mRNA capping enzyme"/>
    <property type="match status" value="1"/>
</dbReference>
<dbReference type="GO" id="GO:0006260">
    <property type="term" value="P:DNA replication"/>
    <property type="evidence" value="ECO:0007669"/>
    <property type="project" value="UniProtKB-KW"/>
</dbReference>
<organism evidence="5">
    <name type="scientific">marine sediment metagenome</name>
    <dbReference type="NCBI Taxonomy" id="412755"/>
    <lineage>
        <taxon>unclassified sequences</taxon>
        <taxon>metagenomes</taxon>
        <taxon>ecological metagenomes</taxon>
    </lineage>
</organism>
<evidence type="ECO:0000256" key="1">
    <source>
        <dbReference type="ARBA" id="ARBA00022598"/>
    </source>
</evidence>
<dbReference type="PANTHER" id="PTHR47810:SF1">
    <property type="entry name" value="DNA LIGASE B"/>
    <property type="match status" value="1"/>
</dbReference>
<evidence type="ECO:0000256" key="2">
    <source>
        <dbReference type="ARBA" id="ARBA00022705"/>
    </source>
</evidence>
<dbReference type="EMBL" id="LAZR01042281">
    <property type="protein sequence ID" value="KKL09903.1"/>
    <property type="molecule type" value="Genomic_DNA"/>
</dbReference>
<dbReference type="AlphaFoldDB" id="A0A0F9DD40"/>
<feature type="non-terminal residue" evidence="5">
    <location>
        <position position="100"/>
    </location>
</feature>
<dbReference type="GO" id="GO:0016874">
    <property type="term" value="F:ligase activity"/>
    <property type="evidence" value="ECO:0007669"/>
    <property type="project" value="UniProtKB-KW"/>
</dbReference>
<name>A0A0F9DD40_9ZZZZ</name>
<protein>
    <recommendedName>
        <fullName evidence="6">ATP-dependent DNA ligase family profile domain-containing protein</fullName>
    </recommendedName>
</protein>
<keyword evidence="2" id="KW-0235">DNA replication</keyword>
<keyword evidence="1" id="KW-0436">Ligase</keyword>
<keyword evidence="3" id="KW-0227">DNA damage</keyword>
<sequence>MIPMLARVYNGKLPPGKWLVEPKLDGIRAIWDGNSFRSRSGKLLRNPADVATHLRVCSAHAELDGELFAGDWGSTQSTVKKDTPSHGEVTYFVFDILSLY</sequence>
<evidence type="ECO:0000256" key="4">
    <source>
        <dbReference type="ARBA" id="ARBA00023204"/>
    </source>
</evidence>
<evidence type="ECO:0000313" key="5">
    <source>
        <dbReference type="EMBL" id="KKL09903.1"/>
    </source>
</evidence>
<evidence type="ECO:0000256" key="3">
    <source>
        <dbReference type="ARBA" id="ARBA00022763"/>
    </source>
</evidence>
<dbReference type="PANTHER" id="PTHR47810">
    <property type="entry name" value="DNA LIGASE"/>
    <property type="match status" value="1"/>
</dbReference>
<evidence type="ECO:0008006" key="6">
    <source>
        <dbReference type="Google" id="ProtNLM"/>
    </source>
</evidence>
<dbReference type="SUPFAM" id="SSF56091">
    <property type="entry name" value="DNA ligase/mRNA capping enzyme, catalytic domain"/>
    <property type="match status" value="1"/>
</dbReference>
<dbReference type="InterPro" id="IPR050326">
    <property type="entry name" value="NAD_dep_DNA_ligaseB"/>
</dbReference>
<reference evidence="5" key="1">
    <citation type="journal article" date="2015" name="Nature">
        <title>Complex archaea that bridge the gap between prokaryotes and eukaryotes.</title>
        <authorList>
            <person name="Spang A."/>
            <person name="Saw J.H."/>
            <person name="Jorgensen S.L."/>
            <person name="Zaremba-Niedzwiedzka K."/>
            <person name="Martijn J."/>
            <person name="Lind A.E."/>
            <person name="van Eijk R."/>
            <person name="Schleper C."/>
            <person name="Guy L."/>
            <person name="Ettema T.J."/>
        </authorList>
    </citation>
    <scope>NUCLEOTIDE SEQUENCE</scope>
</reference>
<keyword evidence="4" id="KW-0234">DNA repair</keyword>
<proteinExistence type="predicted"/>